<comment type="caution">
    <text evidence="1">The sequence shown here is derived from an EMBL/GenBank/DDBJ whole genome shotgun (WGS) entry which is preliminary data.</text>
</comment>
<dbReference type="Proteomes" id="UP000706039">
    <property type="component" value="Unassembled WGS sequence"/>
</dbReference>
<reference evidence="1 2" key="1">
    <citation type="submission" date="2021-08" db="EMBL/GenBank/DDBJ databases">
        <authorList>
            <person name="Tuo L."/>
        </authorList>
    </citation>
    <scope>NUCLEOTIDE SEQUENCE [LARGE SCALE GENOMIC DNA]</scope>
    <source>
        <strain evidence="1 2">JCM 31229</strain>
    </source>
</reference>
<accession>A0ABS7PQP8</accession>
<gene>
    <name evidence="1" type="ORF">K7G82_12080</name>
</gene>
<evidence type="ECO:0000313" key="1">
    <source>
        <dbReference type="EMBL" id="MBY8823035.1"/>
    </source>
</evidence>
<organism evidence="1 2">
    <name type="scientific">Sphingomonas colocasiae</name>
    <dbReference type="NCBI Taxonomy" id="1848973"/>
    <lineage>
        <taxon>Bacteria</taxon>
        <taxon>Pseudomonadati</taxon>
        <taxon>Pseudomonadota</taxon>
        <taxon>Alphaproteobacteria</taxon>
        <taxon>Sphingomonadales</taxon>
        <taxon>Sphingomonadaceae</taxon>
        <taxon>Sphingomonas</taxon>
    </lineage>
</organism>
<dbReference type="InterPro" id="IPR011990">
    <property type="entry name" value="TPR-like_helical_dom_sf"/>
</dbReference>
<sequence length="222" mass="23453">MGWVMVIAMAAVAFLALWRIGRLPRQSWELVGAGLLLGLAGYAWQGSSGLAGTPLAARSAAAEIDPKLIEQRKAMMGSFGTEAQWLDTADTFGRLGSTRDAVTVMLGGVRAYPKSADMWVGLGNALVNHADGMMTPAAQYAFQTGATLSPEHPGPPFFMGLALAQSGQFDKAEAIWSALLARTPPQAPWRADLEARLGALRVQLGRPPAQEPSAPAPDQRAS</sequence>
<protein>
    <submittedName>
        <fullName evidence="1">Cytochrome C biogenesis protein</fullName>
    </submittedName>
</protein>
<dbReference type="EMBL" id="JAINVV010000004">
    <property type="protein sequence ID" value="MBY8823035.1"/>
    <property type="molecule type" value="Genomic_DNA"/>
</dbReference>
<dbReference type="SUPFAM" id="SSF48452">
    <property type="entry name" value="TPR-like"/>
    <property type="match status" value="1"/>
</dbReference>
<name>A0ABS7PQP8_9SPHN</name>
<keyword evidence="2" id="KW-1185">Reference proteome</keyword>
<evidence type="ECO:0000313" key="2">
    <source>
        <dbReference type="Proteomes" id="UP000706039"/>
    </source>
</evidence>
<proteinExistence type="predicted"/>
<dbReference type="RefSeq" id="WP_222990069.1">
    <property type="nucleotide sequence ID" value="NZ_JAINVV010000004.1"/>
</dbReference>
<dbReference type="Gene3D" id="1.25.40.10">
    <property type="entry name" value="Tetratricopeptide repeat domain"/>
    <property type="match status" value="1"/>
</dbReference>